<dbReference type="SUPFAM" id="SSF46785">
    <property type="entry name" value="Winged helix' DNA-binding domain"/>
    <property type="match status" value="1"/>
</dbReference>
<dbReference type="InterPro" id="IPR036390">
    <property type="entry name" value="WH_DNA-bd_sf"/>
</dbReference>
<reference evidence="1 2" key="1">
    <citation type="submission" date="2016-09" db="EMBL/GenBank/DDBJ databases">
        <title>Draft genome sequence for the type strain of Desulfuribacillus alkaliarsenatis AHT28, an obligately anaerobic, sulfidogenic bacterium isolated from Russian soda lake sediments.</title>
        <authorList>
            <person name="Abin C.A."/>
            <person name="Hollibaugh J.T."/>
        </authorList>
    </citation>
    <scope>NUCLEOTIDE SEQUENCE [LARGE SCALE GENOMIC DNA]</scope>
    <source>
        <strain evidence="1 2">AHT28</strain>
    </source>
</reference>
<name>A0A1E5G0P7_9FIRM</name>
<dbReference type="RefSeq" id="WP_069643484.1">
    <property type="nucleotide sequence ID" value="NZ_MIJE01000031.1"/>
</dbReference>
<dbReference type="Gene3D" id="1.10.10.10">
    <property type="entry name" value="Winged helix-like DNA-binding domain superfamily/Winged helix DNA-binding domain"/>
    <property type="match status" value="1"/>
</dbReference>
<dbReference type="STRING" id="766136.BHF68_07400"/>
<keyword evidence="2" id="KW-1185">Reference proteome</keyword>
<proteinExistence type="predicted"/>
<evidence type="ECO:0000313" key="1">
    <source>
        <dbReference type="EMBL" id="OEF96475.1"/>
    </source>
</evidence>
<evidence type="ECO:0000313" key="2">
    <source>
        <dbReference type="Proteomes" id="UP000094296"/>
    </source>
</evidence>
<comment type="caution">
    <text evidence="1">The sequence shown here is derived from an EMBL/GenBank/DDBJ whole genome shotgun (WGS) entry which is preliminary data.</text>
</comment>
<evidence type="ECO:0008006" key="3">
    <source>
        <dbReference type="Google" id="ProtNLM"/>
    </source>
</evidence>
<sequence>MNEKMFKIAGVLSDLTRYSIYNYVATEYNGVSVADVANEFSIHPNVARLHLTKLENVELIYSEFDKQNNKSGRPSKRYKVSSEAVSFHLPHRDYSLLTTLALNAIDALGKIGLDEFSNQAYKYGKDFGLASRTQHQISNSSSSKDIAAAIRNTLVTLGLNPHVELVDDEKLVFEVRNCTFIESMKKNPGALCHAHQSLLKGIIDAYFAQSYFKVLNNRHNNDGHKCCNYSVQIIATEYYI</sequence>
<gene>
    <name evidence="1" type="ORF">BHF68_07400</name>
</gene>
<dbReference type="InterPro" id="IPR036388">
    <property type="entry name" value="WH-like_DNA-bd_sf"/>
</dbReference>
<dbReference type="Proteomes" id="UP000094296">
    <property type="component" value="Unassembled WGS sequence"/>
</dbReference>
<accession>A0A1E5G0P7</accession>
<dbReference type="EMBL" id="MIJE01000031">
    <property type="protein sequence ID" value="OEF96475.1"/>
    <property type="molecule type" value="Genomic_DNA"/>
</dbReference>
<dbReference type="OrthoDB" id="2729610at2"/>
<protein>
    <recommendedName>
        <fullName evidence="3">Transcriptional regulator</fullName>
    </recommendedName>
</protein>
<organism evidence="1 2">
    <name type="scientific">Desulfuribacillus alkaliarsenatis</name>
    <dbReference type="NCBI Taxonomy" id="766136"/>
    <lineage>
        <taxon>Bacteria</taxon>
        <taxon>Bacillati</taxon>
        <taxon>Bacillota</taxon>
        <taxon>Desulfuribacillia</taxon>
        <taxon>Desulfuribacillales</taxon>
        <taxon>Desulfuribacillaceae</taxon>
        <taxon>Desulfuribacillus</taxon>
    </lineage>
</organism>
<dbReference type="AlphaFoldDB" id="A0A1E5G0P7"/>